<dbReference type="Proteomes" id="UP000192769">
    <property type="component" value="Unassembled WGS sequence"/>
</dbReference>
<dbReference type="Pfam" id="PF08338">
    <property type="entry name" value="DUF1731"/>
    <property type="match status" value="1"/>
</dbReference>
<evidence type="ECO:0000256" key="1">
    <source>
        <dbReference type="ARBA" id="ARBA00009353"/>
    </source>
</evidence>
<dbReference type="CDD" id="cd05242">
    <property type="entry name" value="SDR_a8"/>
    <property type="match status" value="1"/>
</dbReference>
<dbReference type="RefSeq" id="WP_081140369.1">
    <property type="nucleotide sequence ID" value="NZ_MWUE01000022.1"/>
</dbReference>
<comment type="similarity">
    <text evidence="1">Belongs to the NAD(P)-dependent epimerase/dehydratase family. SDR39U1 subfamily.</text>
</comment>
<gene>
    <name evidence="4" type="ORF">B2J69_14565</name>
</gene>
<organism evidence="4 5">
    <name type="scientific">Pantoea latae</name>
    <dbReference type="NCBI Taxonomy" id="1964541"/>
    <lineage>
        <taxon>Bacteria</taxon>
        <taxon>Pseudomonadati</taxon>
        <taxon>Pseudomonadota</taxon>
        <taxon>Gammaproteobacteria</taxon>
        <taxon>Enterobacterales</taxon>
        <taxon>Erwiniaceae</taxon>
        <taxon>Pantoea</taxon>
    </lineage>
</organism>
<evidence type="ECO:0000259" key="3">
    <source>
        <dbReference type="Pfam" id="PF08338"/>
    </source>
</evidence>
<accession>A0A1V9DFB1</accession>
<dbReference type="Pfam" id="PF01370">
    <property type="entry name" value="Epimerase"/>
    <property type="match status" value="1"/>
</dbReference>
<proteinExistence type="inferred from homology"/>
<dbReference type="InterPro" id="IPR013549">
    <property type="entry name" value="DUF1731"/>
</dbReference>
<sequence>MHILMTGGTGLIGRHLIPRLLLLGHQVSAVTRDVAAAREKLDARVALWSGLAQQQNLDGVDAVINLAGEPIADKRWTEQQKQLLCESRWQITERIASLINASAHPPRVLISGSATGYYGDTGDLVLTEEDSGQDEFTHQLCARWEQLALSAQSERTRVCLLRTGVVLASEGGALGKMKLPFRLGVGGPIGSGKQYLPWIHIDDMVNAILWLLDNDALSGPFNMVSPYAVRNEQFAATLGHVMHRPAFMRTPASAIRLMMGESAVLVLGGQHVLPKRLEAAGFGFRWYDLQEALQDVVGKPADKGAA</sequence>
<dbReference type="Gene3D" id="3.40.50.720">
    <property type="entry name" value="NAD(P)-binding Rossmann-like Domain"/>
    <property type="match status" value="1"/>
</dbReference>
<dbReference type="InterPro" id="IPR001509">
    <property type="entry name" value="Epimerase_deHydtase"/>
</dbReference>
<dbReference type="SUPFAM" id="SSF51735">
    <property type="entry name" value="NAD(P)-binding Rossmann-fold domains"/>
    <property type="match status" value="1"/>
</dbReference>
<keyword evidence="5" id="KW-1185">Reference proteome</keyword>
<dbReference type="OrthoDB" id="9801773at2"/>
<comment type="caution">
    <text evidence="4">The sequence shown here is derived from an EMBL/GenBank/DDBJ whole genome shotgun (WGS) entry which is preliminary data.</text>
</comment>
<evidence type="ECO:0000259" key="2">
    <source>
        <dbReference type="Pfam" id="PF01370"/>
    </source>
</evidence>
<evidence type="ECO:0000313" key="4">
    <source>
        <dbReference type="EMBL" id="OQP32488.1"/>
    </source>
</evidence>
<dbReference type="EMBL" id="MWUE01000022">
    <property type="protein sequence ID" value="OQP32488.1"/>
    <property type="molecule type" value="Genomic_DNA"/>
</dbReference>
<reference evidence="4 5" key="1">
    <citation type="submission" date="2017-02" db="EMBL/GenBank/DDBJ databases">
        <title>Whole genome shotgun sequence of Pantoea agglomerans strain AS1 isolated from a cycad, Zamia floridana in Central Florida, USA.</title>
        <authorList>
            <person name="Lata P."/>
            <person name="Govindarajan S."/>
            <person name="Qi F."/>
            <person name="Li J.-L."/>
            <person name="Maurya S.K."/>
            <person name="Sahoo M.K."/>
        </authorList>
    </citation>
    <scope>NUCLEOTIDE SEQUENCE [LARGE SCALE GENOMIC DNA]</scope>
    <source>
        <strain evidence="4 5">AS1</strain>
    </source>
</reference>
<dbReference type="PANTHER" id="PTHR11092">
    <property type="entry name" value="SUGAR NUCLEOTIDE EPIMERASE RELATED"/>
    <property type="match status" value="1"/>
</dbReference>
<dbReference type="AlphaFoldDB" id="A0A1V9DFB1"/>
<name>A0A1V9DFB1_9GAMM</name>
<dbReference type="NCBIfam" id="TIGR01777">
    <property type="entry name" value="yfcH"/>
    <property type="match status" value="1"/>
</dbReference>
<feature type="domain" description="NAD-dependent epimerase/dehydratase" evidence="2">
    <location>
        <begin position="3"/>
        <end position="215"/>
    </location>
</feature>
<dbReference type="InterPro" id="IPR036291">
    <property type="entry name" value="NAD(P)-bd_dom_sf"/>
</dbReference>
<dbReference type="PANTHER" id="PTHR11092:SF0">
    <property type="entry name" value="EPIMERASE FAMILY PROTEIN SDR39U1"/>
    <property type="match status" value="1"/>
</dbReference>
<dbReference type="InterPro" id="IPR010099">
    <property type="entry name" value="SDR39U1"/>
</dbReference>
<feature type="domain" description="DUF1731" evidence="3">
    <location>
        <begin position="250"/>
        <end position="296"/>
    </location>
</feature>
<evidence type="ECO:0000313" key="5">
    <source>
        <dbReference type="Proteomes" id="UP000192769"/>
    </source>
</evidence>
<protein>
    <submittedName>
        <fullName evidence="4">TIGR01777 family protein</fullName>
    </submittedName>
</protein>